<dbReference type="PROSITE" id="PS51257">
    <property type="entry name" value="PROKAR_LIPOPROTEIN"/>
    <property type="match status" value="1"/>
</dbReference>
<dbReference type="Proteomes" id="UP000031967">
    <property type="component" value="Unassembled WGS sequence"/>
</dbReference>
<dbReference type="InterPro" id="IPR000914">
    <property type="entry name" value="SBP_5_dom"/>
</dbReference>
<keyword evidence="3 4" id="KW-0732">Signal</keyword>
<name>A0ABR5AIP3_9BACL</name>
<evidence type="ECO:0000256" key="2">
    <source>
        <dbReference type="ARBA" id="ARBA00022448"/>
    </source>
</evidence>
<dbReference type="PANTHER" id="PTHR30290:SF9">
    <property type="entry name" value="OLIGOPEPTIDE-BINDING PROTEIN APPA"/>
    <property type="match status" value="1"/>
</dbReference>
<organism evidence="6 7">
    <name type="scientific">Gordoniibacillus kamchatkensis</name>
    <dbReference type="NCBI Taxonomy" id="1590651"/>
    <lineage>
        <taxon>Bacteria</taxon>
        <taxon>Bacillati</taxon>
        <taxon>Bacillota</taxon>
        <taxon>Bacilli</taxon>
        <taxon>Bacillales</taxon>
        <taxon>Paenibacillaceae</taxon>
        <taxon>Gordoniibacillus</taxon>
    </lineage>
</organism>
<dbReference type="RefSeq" id="WP_041047625.1">
    <property type="nucleotide sequence ID" value="NZ_JXAK01000016.1"/>
</dbReference>
<evidence type="ECO:0000256" key="1">
    <source>
        <dbReference type="ARBA" id="ARBA00005695"/>
    </source>
</evidence>
<dbReference type="Pfam" id="PF00496">
    <property type="entry name" value="SBP_bac_5"/>
    <property type="match status" value="1"/>
</dbReference>
<feature type="chain" id="PRO_5045910455" evidence="4">
    <location>
        <begin position="25"/>
        <end position="518"/>
    </location>
</feature>
<evidence type="ECO:0000256" key="3">
    <source>
        <dbReference type="ARBA" id="ARBA00022729"/>
    </source>
</evidence>
<gene>
    <name evidence="6" type="ORF">SD70_11030</name>
</gene>
<sequence>MKTKRLLLACLITIGLAVTGCSKAAPKDNASGAAQTAPAKSAQPSELVIATDQDPVGFDPHKVPAASSVKIYSLVYDTLTRLDADLNIIPSLATKWTVAPDGKTVTFDLQKGVKFHNGREMTSADVKYSFDRILDPNTGALAKSYFTSVASIETPDPYQVVFKLKNVDSALIANVASVYTAIVPKEVTDLNKEMVGTGPFKMGSVEAGQSVTLVKNPDYFVKDMPKVDSIKFRIMKDEAERLAAVRTGKIDLTTVSADSAKLLENAKGVSVKSYQSMEYGYLGINVKKKPFDDARVRQALSYAVDRNEIVSTVWKGQGQITGPISSAQKAYAVNVGDSPLYKKDIDKAKQLLKEAGYENGFDTVIQTASTYPDMIESAQVIQQQLKAIGINAKIEQLEWAKYIETWKSKDATLLVGRNTAGTDPDRSLRFFFSTTGGANVWNYSNKDFDAIVQKALETNDLEQRKKLYNDAQNMLLSDSPNLFLASPKYFYAVSDRVDGFAPNAASEAYAIMKTSLKK</sequence>
<dbReference type="EMBL" id="JXAK01000016">
    <property type="protein sequence ID" value="KIL40777.1"/>
    <property type="molecule type" value="Genomic_DNA"/>
</dbReference>
<dbReference type="PANTHER" id="PTHR30290">
    <property type="entry name" value="PERIPLASMIC BINDING COMPONENT OF ABC TRANSPORTER"/>
    <property type="match status" value="1"/>
</dbReference>
<protein>
    <submittedName>
        <fullName evidence="6">ABC transporter substrate-binding protein</fullName>
    </submittedName>
</protein>
<evidence type="ECO:0000313" key="6">
    <source>
        <dbReference type="EMBL" id="KIL40777.1"/>
    </source>
</evidence>
<dbReference type="Gene3D" id="3.10.105.10">
    <property type="entry name" value="Dipeptide-binding Protein, Domain 3"/>
    <property type="match status" value="1"/>
</dbReference>
<comment type="caution">
    <text evidence="6">The sequence shown here is derived from an EMBL/GenBank/DDBJ whole genome shotgun (WGS) entry which is preliminary data.</text>
</comment>
<dbReference type="InterPro" id="IPR039424">
    <property type="entry name" value="SBP_5"/>
</dbReference>
<evidence type="ECO:0000313" key="7">
    <source>
        <dbReference type="Proteomes" id="UP000031967"/>
    </source>
</evidence>
<evidence type="ECO:0000256" key="4">
    <source>
        <dbReference type="SAM" id="SignalP"/>
    </source>
</evidence>
<evidence type="ECO:0000259" key="5">
    <source>
        <dbReference type="Pfam" id="PF00496"/>
    </source>
</evidence>
<feature type="domain" description="Solute-binding protein family 5" evidence="5">
    <location>
        <begin position="88"/>
        <end position="438"/>
    </location>
</feature>
<dbReference type="PIRSF" id="PIRSF002741">
    <property type="entry name" value="MppA"/>
    <property type="match status" value="1"/>
</dbReference>
<dbReference type="Gene3D" id="3.90.76.10">
    <property type="entry name" value="Dipeptide-binding Protein, Domain 1"/>
    <property type="match status" value="1"/>
</dbReference>
<keyword evidence="7" id="KW-1185">Reference proteome</keyword>
<accession>A0ABR5AIP3</accession>
<dbReference type="Gene3D" id="3.40.190.10">
    <property type="entry name" value="Periplasmic binding protein-like II"/>
    <property type="match status" value="1"/>
</dbReference>
<reference evidence="6 7" key="1">
    <citation type="submission" date="2014-12" db="EMBL/GenBank/DDBJ databases">
        <title>Draft genome sequence of Paenibacillus kamchatkensis strain B-2647.</title>
        <authorList>
            <person name="Karlyshev A.V."/>
            <person name="Kudryashova E.B."/>
        </authorList>
    </citation>
    <scope>NUCLEOTIDE SEQUENCE [LARGE SCALE GENOMIC DNA]</scope>
    <source>
        <strain evidence="6 7">VKM B-2647</strain>
    </source>
</reference>
<dbReference type="SUPFAM" id="SSF53850">
    <property type="entry name" value="Periplasmic binding protein-like II"/>
    <property type="match status" value="1"/>
</dbReference>
<keyword evidence="2" id="KW-0813">Transport</keyword>
<dbReference type="InterPro" id="IPR030678">
    <property type="entry name" value="Peptide/Ni-bd"/>
</dbReference>
<feature type="signal peptide" evidence="4">
    <location>
        <begin position="1"/>
        <end position="24"/>
    </location>
</feature>
<comment type="similarity">
    <text evidence="1">Belongs to the bacterial solute-binding protein 5 family.</text>
</comment>
<proteinExistence type="inferred from homology"/>